<dbReference type="GO" id="GO:0042015">
    <property type="term" value="F:interleukin-20 binding"/>
    <property type="evidence" value="ECO:0007669"/>
    <property type="project" value="TreeGrafter"/>
</dbReference>
<dbReference type="Gene3D" id="2.60.40.10">
    <property type="entry name" value="Immunoglobulins"/>
    <property type="match status" value="1"/>
</dbReference>
<dbReference type="Proteomes" id="UP000472264">
    <property type="component" value="Chromosome 17"/>
</dbReference>
<keyword evidence="1" id="KW-1133">Transmembrane helix</keyword>
<reference evidence="3" key="3">
    <citation type="submission" date="2025-09" db="UniProtKB">
        <authorList>
            <consortium name="Ensembl"/>
        </authorList>
    </citation>
    <scope>IDENTIFICATION</scope>
</reference>
<keyword evidence="4" id="KW-1185">Reference proteome</keyword>
<dbReference type="AlphaFoldDB" id="A0A665UPW3"/>
<dbReference type="PANTHER" id="PTHR20859:SF48">
    <property type="entry name" value="INTERLEUKIN-20 RECEPTOR SUBUNIT BETA"/>
    <property type="match status" value="1"/>
</dbReference>
<evidence type="ECO:0000313" key="4">
    <source>
        <dbReference type="Proteomes" id="UP000472264"/>
    </source>
</evidence>
<dbReference type="FunFam" id="2.60.40.10:FF:001006">
    <property type="entry name" value="Interleukin 20 receptor subunit beta"/>
    <property type="match status" value="1"/>
</dbReference>
<dbReference type="InterPro" id="IPR003961">
    <property type="entry name" value="FN3_dom"/>
</dbReference>
<dbReference type="SUPFAM" id="SSF49265">
    <property type="entry name" value="Fibronectin type III"/>
    <property type="match status" value="1"/>
</dbReference>
<protein>
    <recommendedName>
        <fullName evidence="2">Fibronectin type-III domain-containing protein</fullName>
    </recommendedName>
</protein>
<dbReference type="InterPro" id="IPR050650">
    <property type="entry name" value="Type-II_Cytokine-TF_Rcpt"/>
</dbReference>
<dbReference type="FunCoup" id="A0A665UPW3">
    <property type="interactions" value="558"/>
</dbReference>
<reference evidence="3" key="2">
    <citation type="submission" date="2025-08" db="UniProtKB">
        <authorList>
            <consortium name="Ensembl"/>
        </authorList>
    </citation>
    <scope>IDENTIFICATION</scope>
</reference>
<evidence type="ECO:0000256" key="1">
    <source>
        <dbReference type="SAM" id="Phobius"/>
    </source>
</evidence>
<dbReference type="PANTHER" id="PTHR20859">
    <property type="entry name" value="INTERFERON/INTERLEUKIN RECEPTOR"/>
    <property type="match status" value="1"/>
</dbReference>
<dbReference type="GO" id="GO:0004896">
    <property type="term" value="F:cytokine receptor activity"/>
    <property type="evidence" value="ECO:0007669"/>
    <property type="project" value="TreeGrafter"/>
</dbReference>
<keyword evidence="1" id="KW-0472">Membrane</keyword>
<dbReference type="Pfam" id="PF01108">
    <property type="entry name" value="Tissue_fac"/>
    <property type="match status" value="1"/>
</dbReference>
<dbReference type="CDD" id="cd00063">
    <property type="entry name" value="FN3"/>
    <property type="match status" value="1"/>
</dbReference>
<name>A0A665UPW3_ECHNA</name>
<gene>
    <name evidence="3" type="primary">crfb16</name>
</gene>
<keyword evidence="1" id="KW-0812">Transmembrane</keyword>
<organism evidence="3 4">
    <name type="scientific">Echeneis naucrates</name>
    <name type="common">Live sharksucker</name>
    <dbReference type="NCBI Taxonomy" id="173247"/>
    <lineage>
        <taxon>Eukaryota</taxon>
        <taxon>Metazoa</taxon>
        <taxon>Chordata</taxon>
        <taxon>Craniata</taxon>
        <taxon>Vertebrata</taxon>
        <taxon>Euteleostomi</taxon>
        <taxon>Actinopterygii</taxon>
        <taxon>Neopterygii</taxon>
        <taxon>Teleostei</taxon>
        <taxon>Neoteleostei</taxon>
        <taxon>Acanthomorphata</taxon>
        <taxon>Carangaria</taxon>
        <taxon>Carangiformes</taxon>
        <taxon>Echeneidae</taxon>
        <taxon>Echeneis</taxon>
    </lineage>
</organism>
<sequence>MVLLHTNKGVWTLPAPSEVSMESVNMRHTLRWRPLQAPCNTPVLYSVQFQGEFELTFLNGSWLDAHECKQIRGTHCDLTSDLGSDSDYNLHVRAQCGSEASAWSELSQPFNRRNTVLTVPEMAVTTVGDGLNVSFDKLPHMSTVRVTVWKKGEELQVRGHCLFFFKTNLQRKKSEVRSNLGKDTNMAVFLPAGLDPPWRRPTTVAVTVIIMAGLLFAVFWSITHCRPDACRAYFNKEPLPQSLVGSISAKGTKRNKYKTRRANRSCRTCSRVLLCSNFVGESYLLFLCNLFIFCKLYLCNMLCSFSKESVSCLCSMASLLLMFNSQRVPRRRNRSTFCRAWTPNRGVKS</sequence>
<dbReference type="InterPro" id="IPR036116">
    <property type="entry name" value="FN3_sf"/>
</dbReference>
<proteinExistence type="predicted"/>
<feature type="domain" description="Fibronectin type-III" evidence="2">
    <location>
        <begin position="6"/>
        <end position="103"/>
    </location>
</feature>
<feature type="transmembrane region" description="Helical" evidence="1">
    <location>
        <begin position="272"/>
        <end position="293"/>
    </location>
</feature>
<evidence type="ECO:0000313" key="3">
    <source>
        <dbReference type="Ensembl" id="ENSENLP00000021406.1"/>
    </source>
</evidence>
<reference evidence="3" key="1">
    <citation type="submission" date="2021-04" db="EMBL/GenBank/DDBJ databases">
        <authorList>
            <consortium name="Wellcome Sanger Institute Data Sharing"/>
        </authorList>
    </citation>
    <scope>NUCLEOTIDE SEQUENCE [LARGE SCALE GENOMIC DNA]</scope>
</reference>
<dbReference type="InParanoid" id="A0A665UPW3"/>
<dbReference type="Ensembl" id="ENSENLT00000022151.1">
    <property type="protein sequence ID" value="ENSENLP00000021406.1"/>
    <property type="gene ID" value="ENSENLG00000009746.1"/>
</dbReference>
<feature type="transmembrane region" description="Helical" evidence="1">
    <location>
        <begin position="204"/>
        <end position="222"/>
    </location>
</feature>
<dbReference type="GO" id="GO:0005886">
    <property type="term" value="C:plasma membrane"/>
    <property type="evidence" value="ECO:0007669"/>
    <property type="project" value="TreeGrafter"/>
</dbReference>
<dbReference type="InterPro" id="IPR013783">
    <property type="entry name" value="Ig-like_fold"/>
</dbReference>
<accession>A0A665UPW3</accession>
<evidence type="ECO:0000259" key="2">
    <source>
        <dbReference type="Pfam" id="PF01108"/>
    </source>
</evidence>